<evidence type="ECO:0000256" key="4">
    <source>
        <dbReference type="ARBA" id="ARBA00017063"/>
    </source>
</evidence>
<evidence type="ECO:0000256" key="6">
    <source>
        <dbReference type="ARBA" id="ARBA00023242"/>
    </source>
</evidence>
<dbReference type="Proteomes" id="UP001303647">
    <property type="component" value="Unassembled WGS sequence"/>
</dbReference>
<comment type="similarity">
    <text evidence="3">Belongs to the HRI1 family.</text>
</comment>
<reference evidence="7" key="1">
    <citation type="journal article" date="2023" name="Mol. Phylogenet. Evol.">
        <title>Genome-scale phylogeny and comparative genomics of the fungal order Sordariales.</title>
        <authorList>
            <person name="Hensen N."/>
            <person name="Bonometti L."/>
            <person name="Westerberg I."/>
            <person name="Brannstrom I.O."/>
            <person name="Guillou S."/>
            <person name="Cros-Aarteil S."/>
            <person name="Calhoun S."/>
            <person name="Haridas S."/>
            <person name="Kuo A."/>
            <person name="Mondo S."/>
            <person name="Pangilinan J."/>
            <person name="Riley R."/>
            <person name="LaButti K."/>
            <person name="Andreopoulos B."/>
            <person name="Lipzen A."/>
            <person name="Chen C."/>
            <person name="Yan M."/>
            <person name="Daum C."/>
            <person name="Ng V."/>
            <person name="Clum A."/>
            <person name="Steindorff A."/>
            <person name="Ohm R.A."/>
            <person name="Martin F."/>
            <person name="Silar P."/>
            <person name="Natvig D.O."/>
            <person name="Lalanne C."/>
            <person name="Gautier V."/>
            <person name="Ament-Velasquez S.L."/>
            <person name="Kruys A."/>
            <person name="Hutchinson M.I."/>
            <person name="Powell A.J."/>
            <person name="Barry K."/>
            <person name="Miller A.N."/>
            <person name="Grigoriev I.V."/>
            <person name="Debuchy R."/>
            <person name="Gladieux P."/>
            <person name="Hiltunen Thoren M."/>
            <person name="Johannesson H."/>
        </authorList>
    </citation>
    <scope>NUCLEOTIDE SEQUENCE</scope>
    <source>
        <strain evidence="7">CBS 359.72</strain>
    </source>
</reference>
<evidence type="ECO:0000313" key="8">
    <source>
        <dbReference type="Proteomes" id="UP001303647"/>
    </source>
</evidence>
<dbReference type="GO" id="GO:0005634">
    <property type="term" value="C:nucleus"/>
    <property type="evidence" value="ECO:0007669"/>
    <property type="project" value="UniProtKB-SubCell"/>
</dbReference>
<accession>A0AAN7CS24</accession>
<dbReference type="InterPro" id="IPR038744">
    <property type="entry name" value="Hri1_N"/>
</dbReference>
<dbReference type="Pfam" id="PF16815">
    <property type="entry name" value="HRI1"/>
    <property type="match status" value="1"/>
</dbReference>
<keyword evidence="8" id="KW-1185">Reference proteome</keyword>
<keyword evidence="5" id="KW-0963">Cytoplasm</keyword>
<proteinExistence type="inferred from homology"/>
<evidence type="ECO:0000313" key="7">
    <source>
        <dbReference type="EMBL" id="KAK4247284.1"/>
    </source>
</evidence>
<dbReference type="InterPro" id="IPR031818">
    <property type="entry name" value="Hri1"/>
</dbReference>
<dbReference type="AlphaFoldDB" id="A0AAN7CS24"/>
<comment type="caution">
    <text evidence="7">The sequence shown here is derived from an EMBL/GenBank/DDBJ whole genome shotgun (WGS) entry which is preliminary data.</text>
</comment>
<gene>
    <name evidence="7" type="ORF">C7999DRAFT_32260</name>
</gene>
<comment type="subcellular location">
    <subcellularLocation>
        <location evidence="2">Cytoplasm</location>
    </subcellularLocation>
    <subcellularLocation>
        <location evidence="1">Nucleus</location>
    </subcellularLocation>
</comment>
<sequence>MGDISVREYIRWLPADPSEPTSTIVLTTPKRLFVDLRVLKPTVQKHGDDAGGDVTLPLSRLDWAIAGTSSSALVPSRGDPSQQIRHGKWAHWINSRRPDCDQIVDEGDMFDVPSDPSLTLETGRMLNPATGVETDYEEVWRSEPIEDVFEGGLTCLALRMENDTEAGKVRRGLLVRLGQYCQAFARDGDSITVERLKWDAEQQRWVTQVRIGDQPLPTEVATYFAHETTLDDEVKVGDTVWKVVEKA</sequence>
<dbReference type="GO" id="GO:0005737">
    <property type="term" value="C:cytoplasm"/>
    <property type="evidence" value="ECO:0007669"/>
    <property type="project" value="UniProtKB-SubCell"/>
</dbReference>
<evidence type="ECO:0000256" key="5">
    <source>
        <dbReference type="ARBA" id="ARBA00022490"/>
    </source>
</evidence>
<name>A0AAN7CS24_9PEZI</name>
<dbReference type="CDD" id="cd11693">
    <property type="entry name" value="HRI1_C_like"/>
    <property type="match status" value="1"/>
</dbReference>
<dbReference type="InterPro" id="IPR043047">
    <property type="entry name" value="Hri1_N_sf"/>
</dbReference>
<dbReference type="Gene3D" id="2.40.128.320">
    <property type="entry name" value="Protein HRI1, N-terminal domain"/>
    <property type="match status" value="1"/>
</dbReference>
<evidence type="ECO:0000256" key="1">
    <source>
        <dbReference type="ARBA" id="ARBA00004123"/>
    </source>
</evidence>
<evidence type="ECO:0000256" key="3">
    <source>
        <dbReference type="ARBA" id="ARBA00005229"/>
    </source>
</evidence>
<organism evidence="7 8">
    <name type="scientific">Corynascus novoguineensis</name>
    <dbReference type="NCBI Taxonomy" id="1126955"/>
    <lineage>
        <taxon>Eukaryota</taxon>
        <taxon>Fungi</taxon>
        <taxon>Dikarya</taxon>
        <taxon>Ascomycota</taxon>
        <taxon>Pezizomycotina</taxon>
        <taxon>Sordariomycetes</taxon>
        <taxon>Sordariomycetidae</taxon>
        <taxon>Sordariales</taxon>
        <taxon>Chaetomiaceae</taxon>
        <taxon>Corynascus</taxon>
    </lineage>
</organism>
<dbReference type="EMBL" id="MU857656">
    <property type="protein sequence ID" value="KAK4247284.1"/>
    <property type="molecule type" value="Genomic_DNA"/>
</dbReference>
<protein>
    <recommendedName>
        <fullName evidence="4">Protein HRI1</fullName>
    </recommendedName>
</protein>
<reference evidence="7" key="2">
    <citation type="submission" date="2023-05" db="EMBL/GenBank/DDBJ databases">
        <authorList>
            <consortium name="Lawrence Berkeley National Laboratory"/>
            <person name="Steindorff A."/>
            <person name="Hensen N."/>
            <person name="Bonometti L."/>
            <person name="Westerberg I."/>
            <person name="Brannstrom I.O."/>
            <person name="Guillou S."/>
            <person name="Cros-Aarteil S."/>
            <person name="Calhoun S."/>
            <person name="Haridas S."/>
            <person name="Kuo A."/>
            <person name="Mondo S."/>
            <person name="Pangilinan J."/>
            <person name="Riley R."/>
            <person name="Labutti K."/>
            <person name="Andreopoulos B."/>
            <person name="Lipzen A."/>
            <person name="Chen C."/>
            <person name="Yanf M."/>
            <person name="Daum C."/>
            <person name="Ng V."/>
            <person name="Clum A."/>
            <person name="Ohm R."/>
            <person name="Martin F."/>
            <person name="Silar P."/>
            <person name="Natvig D."/>
            <person name="Lalanne C."/>
            <person name="Gautier V."/>
            <person name="Ament-Velasquez S.L."/>
            <person name="Kruys A."/>
            <person name="Hutchinson M.I."/>
            <person name="Powell A.J."/>
            <person name="Barry K."/>
            <person name="Miller A.N."/>
            <person name="Grigoriev I.V."/>
            <person name="Debuchy R."/>
            <person name="Gladieux P."/>
            <person name="Thoren M.H."/>
            <person name="Johannesson H."/>
        </authorList>
    </citation>
    <scope>NUCLEOTIDE SEQUENCE</scope>
    <source>
        <strain evidence="7">CBS 359.72</strain>
    </source>
</reference>
<evidence type="ECO:0000256" key="2">
    <source>
        <dbReference type="ARBA" id="ARBA00004496"/>
    </source>
</evidence>
<keyword evidence="6" id="KW-0539">Nucleus</keyword>
<dbReference type="CDD" id="cd11692">
    <property type="entry name" value="HRI1_N_like"/>
    <property type="match status" value="1"/>
</dbReference>